<dbReference type="PANTHER" id="PTHR22744:SF14">
    <property type="entry name" value="BTB DOMAIN-CONTAINING PROTEIN-RELATED"/>
    <property type="match status" value="1"/>
</dbReference>
<dbReference type="WBParaSite" id="Gr19_v10_g771.t1">
    <property type="protein sequence ID" value="Gr19_v10_g771.t1"/>
    <property type="gene ID" value="Gr19_v10_g771"/>
</dbReference>
<dbReference type="InterPro" id="IPR000210">
    <property type="entry name" value="BTB/POZ_dom"/>
</dbReference>
<dbReference type="SMART" id="SM00225">
    <property type="entry name" value="BTB"/>
    <property type="match status" value="1"/>
</dbReference>
<feature type="domain" description="BTB" evidence="1">
    <location>
        <begin position="130"/>
        <end position="197"/>
    </location>
</feature>
<dbReference type="PANTHER" id="PTHR22744">
    <property type="entry name" value="HELIX LOOP HELIX PROTEIN 21-RELATED"/>
    <property type="match status" value="1"/>
</dbReference>
<dbReference type="SUPFAM" id="SSF54695">
    <property type="entry name" value="POZ domain"/>
    <property type="match status" value="1"/>
</dbReference>
<dbReference type="CDD" id="cd18186">
    <property type="entry name" value="BTB_POZ_ZBTB_KLHL-like"/>
    <property type="match status" value="1"/>
</dbReference>
<dbReference type="AlphaFoldDB" id="A0A914I7T8"/>
<dbReference type="Proteomes" id="UP000887572">
    <property type="component" value="Unplaced"/>
</dbReference>
<keyword evidence="2" id="KW-1185">Reference proteome</keyword>
<evidence type="ECO:0000313" key="2">
    <source>
        <dbReference type="Proteomes" id="UP000887572"/>
    </source>
</evidence>
<protein>
    <submittedName>
        <fullName evidence="3">BTB domain-containing protein</fullName>
    </submittedName>
</protein>
<dbReference type="Gene3D" id="3.30.710.10">
    <property type="entry name" value="Potassium Channel Kv1.1, Chain A"/>
    <property type="match status" value="1"/>
</dbReference>
<organism evidence="2 3">
    <name type="scientific">Globodera rostochiensis</name>
    <name type="common">Golden nematode worm</name>
    <name type="synonym">Heterodera rostochiensis</name>
    <dbReference type="NCBI Taxonomy" id="31243"/>
    <lineage>
        <taxon>Eukaryota</taxon>
        <taxon>Metazoa</taxon>
        <taxon>Ecdysozoa</taxon>
        <taxon>Nematoda</taxon>
        <taxon>Chromadorea</taxon>
        <taxon>Rhabditida</taxon>
        <taxon>Tylenchina</taxon>
        <taxon>Tylenchomorpha</taxon>
        <taxon>Tylenchoidea</taxon>
        <taxon>Heteroderidae</taxon>
        <taxon>Heteroderinae</taxon>
        <taxon>Globodera</taxon>
    </lineage>
</organism>
<evidence type="ECO:0000259" key="1">
    <source>
        <dbReference type="PROSITE" id="PS50097"/>
    </source>
</evidence>
<reference evidence="3" key="1">
    <citation type="submission" date="2022-11" db="UniProtKB">
        <authorList>
            <consortium name="WormBaseParasite"/>
        </authorList>
    </citation>
    <scope>IDENTIFICATION</scope>
</reference>
<dbReference type="InterPro" id="IPR011333">
    <property type="entry name" value="SKP1/BTB/POZ_sf"/>
</dbReference>
<evidence type="ECO:0000313" key="3">
    <source>
        <dbReference type="WBParaSite" id="Gr19_v10_g771.t1"/>
    </source>
</evidence>
<sequence length="310" mass="35875">MDNVNDGDNLYDKYSIVAEQSAVLDGHSSISLSFGNFFCEFFFNGTKCLGHFRTTSSYINANTDCLVEIVIWQWNEGNQTIVQRNLINFGQSKQYCIDRPVQSMNIFVRTLAKKQILCQNTYSSANSSNDDLIVMIGDRQITVSAAQLMSVSPVFDRMLSVEMVEKKRCMVKLEGIEMEQFMAFLEAISGSSLPNPHNVLDLLAMADYFMVDWLKDRCDAQLINCLEMPLIDRFLLIERFRLDRMKKLFSQRMDLKNLQHFRKNKENFEKIYNGAVSVNLICHLALRVLVLRSVEENKKWIPPKSYGYDW</sequence>
<accession>A0A914I7T8</accession>
<dbReference type="PROSITE" id="PS50097">
    <property type="entry name" value="BTB"/>
    <property type="match status" value="1"/>
</dbReference>
<proteinExistence type="predicted"/>
<dbReference type="Pfam" id="PF00651">
    <property type="entry name" value="BTB"/>
    <property type="match status" value="1"/>
</dbReference>
<name>A0A914I7T8_GLORO</name>